<feature type="domain" description="Glycosyltransferase 2-like" evidence="1">
    <location>
        <begin position="12"/>
        <end position="144"/>
    </location>
</feature>
<dbReference type="SUPFAM" id="SSF53448">
    <property type="entry name" value="Nucleotide-diphospho-sugar transferases"/>
    <property type="match status" value="1"/>
</dbReference>
<proteinExistence type="predicted"/>
<dbReference type="InterPro" id="IPR050834">
    <property type="entry name" value="Glycosyltransf_2"/>
</dbReference>
<dbReference type="Gene3D" id="3.90.550.10">
    <property type="entry name" value="Spore Coat Polysaccharide Biosynthesis Protein SpsA, Chain A"/>
    <property type="match status" value="1"/>
</dbReference>
<dbReference type="EMBL" id="JAEMHM010000008">
    <property type="protein sequence ID" value="MBJ6725360.1"/>
    <property type="molecule type" value="Genomic_DNA"/>
</dbReference>
<protein>
    <submittedName>
        <fullName evidence="2">Glycosyltransferase family 2 protein</fullName>
    </submittedName>
</protein>
<evidence type="ECO:0000313" key="3">
    <source>
        <dbReference type="Proteomes" id="UP000636888"/>
    </source>
</evidence>
<sequence>MDSRRAHAMYALITPAYNEERYLEKTVASVLAQTILPLRWVIVSDGSTDRTDAIAQSCAREHPFIRFLRRPKGGGGGDFAAKVRAFGAGYDLLRGVPYQFLGNLDADVSFEPEYFESILEEYRRSPGLGIASGRIWEEQDGELRPLPFDDTRYVSGRVQLFRRECFEAIGGYRPAPLGGEDTIAAVMARMLGWECATFDHLAVLHHKKGSVARGALKESFRDGAKDYGLGSHPLFQLLKGVRRITQKPYLVASGVRTAGFFWQYCLKPPRPVDDDFVTFFRSEQWEKVRSRLPALF</sequence>
<evidence type="ECO:0000259" key="1">
    <source>
        <dbReference type="Pfam" id="PF00535"/>
    </source>
</evidence>
<dbReference type="AlphaFoldDB" id="A0A8J7JLX9"/>
<dbReference type="RefSeq" id="WP_199384243.1">
    <property type="nucleotide sequence ID" value="NZ_JAEMHM010000008.1"/>
</dbReference>
<dbReference type="Proteomes" id="UP000636888">
    <property type="component" value="Unassembled WGS sequence"/>
</dbReference>
<dbReference type="PANTHER" id="PTHR43685:SF2">
    <property type="entry name" value="GLYCOSYLTRANSFERASE 2-LIKE DOMAIN-CONTAINING PROTEIN"/>
    <property type="match status" value="1"/>
</dbReference>
<reference evidence="2" key="1">
    <citation type="submission" date="2020-12" db="EMBL/GenBank/DDBJ databases">
        <title>Geomonas sp. Red875, isolated from river sediment.</title>
        <authorList>
            <person name="Xu Z."/>
            <person name="Zhang Z."/>
            <person name="Masuda Y."/>
            <person name="Itoh H."/>
            <person name="Senoo K."/>
        </authorList>
    </citation>
    <scope>NUCLEOTIDE SEQUENCE</scope>
    <source>
        <strain evidence="2">Red875</strain>
    </source>
</reference>
<dbReference type="InterPro" id="IPR001173">
    <property type="entry name" value="Glyco_trans_2-like"/>
</dbReference>
<dbReference type="InterPro" id="IPR029044">
    <property type="entry name" value="Nucleotide-diphossugar_trans"/>
</dbReference>
<dbReference type="Pfam" id="PF00535">
    <property type="entry name" value="Glycos_transf_2"/>
    <property type="match status" value="1"/>
</dbReference>
<gene>
    <name evidence="2" type="ORF">JFN93_11620</name>
</gene>
<name>A0A8J7JLX9_9BACT</name>
<evidence type="ECO:0000313" key="2">
    <source>
        <dbReference type="EMBL" id="MBJ6725360.1"/>
    </source>
</evidence>
<organism evidence="2 3">
    <name type="scientific">Geomesophilobacter sediminis</name>
    <dbReference type="NCBI Taxonomy" id="2798584"/>
    <lineage>
        <taxon>Bacteria</taxon>
        <taxon>Pseudomonadati</taxon>
        <taxon>Thermodesulfobacteriota</taxon>
        <taxon>Desulfuromonadia</taxon>
        <taxon>Geobacterales</taxon>
        <taxon>Geobacteraceae</taxon>
        <taxon>Geomesophilobacter</taxon>
    </lineage>
</organism>
<dbReference type="CDD" id="cd00761">
    <property type="entry name" value="Glyco_tranf_GTA_type"/>
    <property type="match status" value="1"/>
</dbReference>
<accession>A0A8J7JLX9</accession>
<comment type="caution">
    <text evidence="2">The sequence shown here is derived from an EMBL/GenBank/DDBJ whole genome shotgun (WGS) entry which is preliminary data.</text>
</comment>
<keyword evidence="3" id="KW-1185">Reference proteome</keyword>
<dbReference type="PANTHER" id="PTHR43685">
    <property type="entry name" value="GLYCOSYLTRANSFERASE"/>
    <property type="match status" value="1"/>
</dbReference>